<dbReference type="AlphaFoldDB" id="A0A9W7E6B4"/>
<comment type="caution">
    <text evidence="8">The sequence shown here is derived from an EMBL/GenBank/DDBJ whole genome shotgun (WGS) entry which is preliminary data.</text>
</comment>
<feature type="transmembrane region" description="Helical" evidence="7">
    <location>
        <begin position="107"/>
        <end position="125"/>
    </location>
</feature>
<keyword evidence="4" id="KW-0970">Cilium biogenesis/degradation</keyword>
<evidence type="ECO:0000256" key="1">
    <source>
        <dbReference type="ARBA" id="ARBA00004141"/>
    </source>
</evidence>
<dbReference type="OrthoDB" id="2114471at2759"/>
<keyword evidence="9" id="KW-1185">Reference proteome</keyword>
<gene>
    <name evidence="8" type="ORF">TrST_g11814</name>
</gene>
<keyword evidence="6 7" id="KW-0472">Membrane</keyword>
<keyword evidence="3 7" id="KW-0812">Transmembrane</keyword>
<evidence type="ECO:0000256" key="4">
    <source>
        <dbReference type="ARBA" id="ARBA00022794"/>
    </source>
</evidence>
<protein>
    <recommendedName>
        <fullName evidence="2">Transmembrane protein 107</fullName>
    </recommendedName>
</protein>
<dbReference type="Pfam" id="PF14995">
    <property type="entry name" value="TMEM107"/>
    <property type="match status" value="1"/>
</dbReference>
<evidence type="ECO:0000256" key="7">
    <source>
        <dbReference type="SAM" id="Phobius"/>
    </source>
</evidence>
<evidence type="ECO:0000256" key="2">
    <source>
        <dbReference type="ARBA" id="ARBA00015652"/>
    </source>
</evidence>
<evidence type="ECO:0000256" key="6">
    <source>
        <dbReference type="ARBA" id="ARBA00023136"/>
    </source>
</evidence>
<evidence type="ECO:0000313" key="9">
    <source>
        <dbReference type="Proteomes" id="UP001165085"/>
    </source>
</evidence>
<dbReference type="GO" id="GO:0016020">
    <property type="term" value="C:membrane"/>
    <property type="evidence" value="ECO:0007669"/>
    <property type="project" value="UniProtKB-SubCell"/>
</dbReference>
<evidence type="ECO:0000256" key="3">
    <source>
        <dbReference type="ARBA" id="ARBA00022692"/>
    </source>
</evidence>
<feature type="transmembrane region" description="Helical" evidence="7">
    <location>
        <begin position="131"/>
        <end position="155"/>
    </location>
</feature>
<keyword evidence="5 7" id="KW-1133">Transmembrane helix</keyword>
<dbReference type="Proteomes" id="UP001165085">
    <property type="component" value="Unassembled WGS sequence"/>
</dbReference>
<dbReference type="PANTHER" id="PTHR34341">
    <property type="entry name" value="TRANSMEMBRANE PROTEIN 107"/>
    <property type="match status" value="1"/>
</dbReference>
<dbReference type="InterPro" id="IPR029248">
    <property type="entry name" value="TMEM107"/>
</dbReference>
<dbReference type="EMBL" id="BRXY01000111">
    <property type="protein sequence ID" value="GMH66740.1"/>
    <property type="molecule type" value="Genomic_DNA"/>
</dbReference>
<dbReference type="GO" id="GO:1904491">
    <property type="term" value="P:protein localization to ciliary transition zone"/>
    <property type="evidence" value="ECO:0007669"/>
    <property type="project" value="TreeGrafter"/>
</dbReference>
<evidence type="ECO:0000256" key="5">
    <source>
        <dbReference type="ARBA" id="ARBA00022989"/>
    </source>
</evidence>
<proteinExistence type="predicted"/>
<dbReference type="GO" id="GO:0036038">
    <property type="term" value="C:MKS complex"/>
    <property type="evidence" value="ECO:0007669"/>
    <property type="project" value="TreeGrafter"/>
</dbReference>
<comment type="subcellular location">
    <subcellularLocation>
        <location evidence="1">Membrane</location>
        <topology evidence="1">Multi-pass membrane protein</topology>
    </subcellularLocation>
</comment>
<dbReference type="PANTHER" id="PTHR34341:SF1">
    <property type="entry name" value="TRANSMEMBRANE PROTEIN 107"/>
    <property type="match status" value="1"/>
</dbReference>
<accession>A0A9W7E6B4</accession>
<dbReference type="GO" id="GO:1905515">
    <property type="term" value="P:non-motile cilium assembly"/>
    <property type="evidence" value="ECO:0007669"/>
    <property type="project" value="TreeGrafter"/>
</dbReference>
<organism evidence="8 9">
    <name type="scientific">Triparma strigata</name>
    <dbReference type="NCBI Taxonomy" id="1606541"/>
    <lineage>
        <taxon>Eukaryota</taxon>
        <taxon>Sar</taxon>
        <taxon>Stramenopiles</taxon>
        <taxon>Ochrophyta</taxon>
        <taxon>Bolidophyceae</taxon>
        <taxon>Parmales</taxon>
        <taxon>Triparmaceae</taxon>
        <taxon>Triparma</taxon>
    </lineage>
</organism>
<name>A0A9W7E6B4_9STRA</name>
<reference evidence="9" key="1">
    <citation type="journal article" date="2023" name="Commun. Biol.">
        <title>Genome analysis of Parmales, the sister group of diatoms, reveals the evolutionary specialization of diatoms from phago-mixotrophs to photoautotrophs.</title>
        <authorList>
            <person name="Ban H."/>
            <person name="Sato S."/>
            <person name="Yoshikawa S."/>
            <person name="Yamada K."/>
            <person name="Nakamura Y."/>
            <person name="Ichinomiya M."/>
            <person name="Sato N."/>
            <person name="Blanc-Mathieu R."/>
            <person name="Endo H."/>
            <person name="Kuwata A."/>
            <person name="Ogata H."/>
        </authorList>
    </citation>
    <scope>NUCLEOTIDE SEQUENCE [LARGE SCALE GENOMIC DNA]</scope>
    <source>
        <strain evidence="9">NIES 3701</strain>
    </source>
</reference>
<feature type="transmembrane region" description="Helical" evidence="7">
    <location>
        <begin position="12"/>
        <end position="31"/>
    </location>
</feature>
<sequence>MGGNGNGLLIPARFLVTIGHLVAIIMIQSTMKSNVYASLGIVETDAYLAQHGNFPHGAAFPLDSSEREAIDSINNALIVSYTCFAFDLLGMIGGFTLFFTQVNLLQIVVHFIGGVYTSWFIAYGWKWQSLWYIVGFTNITTALVEIMMLLAIFAFKIVIY</sequence>
<feature type="transmembrane region" description="Helical" evidence="7">
    <location>
        <begin position="78"/>
        <end position="100"/>
    </location>
</feature>
<evidence type="ECO:0000313" key="8">
    <source>
        <dbReference type="EMBL" id="GMH66740.1"/>
    </source>
</evidence>